<evidence type="ECO:0000313" key="3">
    <source>
        <dbReference type="Proteomes" id="UP000727407"/>
    </source>
</evidence>
<comment type="caution">
    <text evidence="2">The sequence shown here is derived from an EMBL/GenBank/DDBJ whole genome shotgun (WGS) entry which is preliminary data.</text>
</comment>
<gene>
    <name evidence="2" type="primary">moaA</name>
    <name evidence="2" type="ORF">DAT39_004294</name>
</gene>
<dbReference type="EMBL" id="QNUK01000038">
    <property type="protein sequence ID" value="KAF5906079.1"/>
    <property type="molecule type" value="Genomic_DNA"/>
</dbReference>
<dbReference type="AlphaFoldDB" id="A0A8J4U6R5"/>
<reference evidence="2" key="1">
    <citation type="submission" date="2020-07" db="EMBL/GenBank/DDBJ databases">
        <title>Clarias magur genome sequencing, assembly and annotation.</title>
        <authorList>
            <person name="Kushwaha B."/>
            <person name="Kumar R."/>
            <person name="Das P."/>
            <person name="Joshi C.G."/>
            <person name="Kumar D."/>
            <person name="Nagpure N.S."/>
            <person name="Pandey M."/>
            <person name="Agarwal S."/>
            <person name="Srivastava S."/>
            <person name="Singh M."/>
            <person name="Sahoo L."/>
            <person name="Jayasankar P."/>
            <person name="Meher P.K."/>
            <person name="Koringa P.G."/>
            <person name="Iquebal M.A."/>
            <person name="Das S.P."/>
            <person name="Bit A."/>
            <person name="Patnaik S."/>
            <person name="Patel N."/>
            <person name="Shah T.M."/>
            <person name="Hinsu A."/>
            <person name="Jena J.K."/>
        </authorList>
    </citation>
    <scope>NUCLEOTIDE SEQUENCE</scope>
    <source>
        <strain evidence="2">CIFAMagur01</strain>
        <tissue evidence="2">Testis</tissue>
    </source>
</reference>
<protein>
    <submittedName>
        <fullName evidence="2">Lysylphosphatidylglycerol biosynthesis bifunctional protein LysX</fullName>
    </submittedName>
</protein>
<name>A0A8J4U6R5_CLAMG</name>
<sequence>MTSMTTVRGPVRMRFSSFSHLQPDGSSWSARIDSLNVTRTAASHDKPPAHGVTDDLDADTEHRSDVSGKMSLQLFWTHLPLQH</sequence>
<keyword evidence="3" id="KW-1185">Reference proteome</keyword>
<dbReference type="Proteomes" id="UP000727407">
    <property type="component" value="Unassembled WGS sequence"/>
</dbReference>
<feature type="region of interest" description="Disordered" evidence="1">
    <location>
        <begin position="39"/>
        <end position="64"/>
    </location>
</feature>
<evidence type="ECO:0000313" key="2">
    <source>
        <dbReference type="EMBL" id="KAF5906079.1"/>
    </source>
</evidence>
<accession>A0A8J4U6R5</accession>
<proteinExistence type="predicted"/>
<evidence type="ECO:0000256" key="1">
    <source>
        <dbReference type="SAM" id="MobiDB-lite"/>
    </source>
</evidence>
<organism evidence="2 3">
    <name type="scientific">Clarias magur</name>
    <name type="common">Asian catfish</name>
    <name type="synonym">Macropteronotus magur</name>
    <dbReference type="NCBI Taxonomy" id="1594786"/>
    <lineage>
        <taxon>Eukaryota</taxon>
        <taxon>Metazoa</taxon>
        <taxon>Chordata</taxon>
        <taxon>Craniata</taxon>
        <taxon>Vertebrata</taxon>
        <taxon>Euteleostomi</taxon>
        <taxon>Actinopterygii</taxon>
        <taxon>Neopterygii</taxon>
        <taxon>Teleostei</taxon>
        <taxon>Ostariophysi</taxon>
        <taxon>Siluriformes</taxon>
        <taxon>Clariidae</taxon>
        <taxon>Clarias</taxon>
    </lineage>
</organism>